<gene>
    <name evidence="3" type="ORF">THASP1DRAFT_29834</name>
</gene>
<feature type="transmembrane region" description="Helical" evidence="2">
    <location>
        <begin position="95"/>
        <end position="113"/>
    </location>
</feature>
<feature type="region of interest" description="Disordered" evidence="1">
    <location>
        <begin position="279"/>
        <end position="355"/>
    </location>
</feature>
<feature type="compositionally biased region" description="Basic and acidic residues" evidence="1">
    <location>
        <begin position="606"/>
        <end position="616"/>
    </location>
</feature>
<evidence type="ECO:0000313" key="3">
    <source>
        <dbReference type="EMBL" id="RKP08357.1"/>
    </source>
</evidence>
<protein>
    <submittedName>
        <fullName evidence="3">Uncharacterized protein</fullName>
    </submittedName>
</protein>
<feature type="region of interest" description="Disordered" evidence="1">
    <location>
        <begin position="203"/>
        <end position="258"/>
    </location>
</feature>
<feature type="compositionally biased region" description="Pro residues" evidence="1">
    <location>
        <begin position="298"/>
        <end position="307"/>
    </location>
</feature>
<keyword evidence="4" id="KW-1185">Reference proteome</keyword>
<name>A0A4P9XQN4_9FUNG</name>
<feature type="transmembrane region" description="Helical" evidence="2">
    <location>
        <begin position="58"/>
        <end position="83"/>
    </location>
</feature>
<reference evidence="4" key="1">
    <citation type="journal article" date="2018" name="Nat. Microbiol.">
        <title>Leveraging single-cell genomics to expand the fungal tree of life.</title>
        <authorList>
            <person name="Ahrendt S.R."/>
            <person name="Quandt C.A."/>
            <person name="Ciobanu D."/>
            <person name="Clum A."/>
            <person name="Salamov A."/>
            <person name="Andreopoulos B."/>
            <person name="Cheng J.F."/>
            <person name="Woyke T."/>
            <person name="Pelin A."/>
            <person name="Henrissat B."/>
            <person name="Reynolds N.K."/>
            <person name="Benny G.L."/>
            <person name="Smith M.E."/>
            <person name="James T.Y."/>
            <person name="Grigoriev I.V."/>
        </authorList>
    </citation>
    <scope>NUCLEOTIDE SEQUENCE [LARGE SCALE GENOMIC DNA]</scope>
    <source>
        <strain evidence="4">RSA 1356</strain>
    </source>
</reference>
<evidence type="ECO:0000313" key="4">
    <source>
        <dbReference type="Proteomes" id="UP000271241"/>
    </source>
</evidence>
<dbReference type="EMBL" id="KZ992610">
    <property type="protein sequence ID" value="RKP08357.1"/>
    <property type="molecule type" value="Genomic_DNA"/>
</dbReference>
<dbReference type="AlphaFoldDB" id="A0A4P9XQN4"/>
<feature type="region of interest" description="Disordered" evidence="1">
    <location>
        <begin position="646"/>
        <end position="684"/>
    </location>
</feature>
<dbReference type="Proteomes" id="UP000271241">
    <property type="component" value="Unassembled WGS sequence"/>
</dbReference>
<keyword evidence="2" id="KW-0472">Membrane</keyword>
<feature type="region of interest" description="Disordered" evidence="1">
    <location>
        <begin position="407"/>
        <end position="440"/>
    </location>
</feature>
<accession>A0A4P9XQN4</accession>
<proteinExistence type="predicted"/>
<feature type="transmembrane region" description="Helical" evidence="2">
    <location>
        <begin position="156"/>
        <end position="178"/>
    </location>
</feature>
<organism evidence="3 4">
    <name type="scientific">Thamnocephalis sphaerospora</name>
    <dbReference type="NCBI Taxonomy" id="78915"/>
    <lineage>
        <taxon>Eukaryota</taxon>
        <taxon>Fungi</taxon>
        <taxon>Fungi incertae sedis</taxon>
        <taxon>Zoopagomycota</taxon>
        <taxon>Zoopagomycotina</taxon>
        <taxon>Zoopagomycetes</taxon>
        <taxon>Zoopagales</taxon>
        <taxon>Sigmoideomycetaceae</taxon>
        <taxon>Thamnocephalis</taxon>
    </lineage>
</organism>
<keyword evidence="2" id="KW-0812">Transmembrane</keyword>
<keyword evidence="2" id="KW-1133">Transmembrane helix</keyword>
<sequence>MRRWTRLRLLVRQMAIGLPLYAAFLAIYAAPAHAQQTVLVPPTAKQPLTPHALALTLLALLRTLILLVGYTCGVFAALRYGVLYRGKWCSNSAKTTWSGVLALAAVCVLLVPLNATERVMDVVQGCPVATPDRNECVTSGWWMVTSGAITESLAQVAIPMIVTTSVLLLLAGVPMFLLRHSKQLTAGTHKERPVSGTHWQRLDNHRDAETGSSATRLNSICEGPSHISTDTGNGVSAADVRASWPAPPNGSARTERSRINSLLLDEPIARVNSGIIMQPEAPGQQQGSRFVNANAPPMSMPSAPPRGAPNGPYHLYGPNSRSLRPRPPDHHSQVRRAPSSGSLRNAAPARPPVLPPIVPVVPLSVPENRAAENQRRQQVISVESFRYPSFPKHSSLQQRQYIDSDASRCYEQESSGDHAVPANAANRQSHGLPAPQQKNADYGYVLSSPAMSQATFGNQTVFCPSPEKKSEERVSLHAVNVHSGVLVCNPSPPLAASSTQTLGSALRTIRSRANTYIGNGDSDSDSDDSHTARRLSFTSVATSEAAEEAADLANASMRSDDTFACSDYEMPLGRVPSARVRPTEQPKDLRRILARHRTERRKHKKPQDVRRVSSERRVRKHYTPALDDVREDEELYWQHRRAAANERHFSCLPPHTPRSAKSSGQRSKHFVAEELNESNCPGAS</sequence>
<feature type="region of interest" description="Disordered" evidence="1">
    <location>
        <begin position="594"/>
        <end position="617"/>
    </location>
</feature>
<evidence type="ECO:0000256" key="1">
    <source>
        <dbReference type="SAM" id="MobiDB-lite"/>
    </source>
</evidence>
<evidence type="ECO:0000256" key="2">
    <source>
        <dbReference type="SAM" id="Phobius"/>
    </source>
</evidence>
<feature type="compositionally biased region" description="Basic residues" evidence="1">
    <location>
        <begin position="594"/>
        <end position="605"/>
    </location>
</feature>